<dbReference type="InterPro" id="IPR025166">
    <property type="entry name" value="Integrase_DNA_bind_dom"/>
</dbReference>
<evidence type="ECO:0000313" key="6">
    <source>
        <dbReference type="EMBL" id="NVN10657.1"/>
    </source>
</evidence>
<accession>A0A7Y7M557</accession>
<dbReference type="InterPro" id="IPR002104">
    <property type="entry name" value="Integrase_catalytic"/>
</dbReference>
<organism evidence="6 7">
    <name type="scientific">Nguyenibacter vanlangensis</name>
    <dbReference type="NCBI Taxonomy" id="1216886"/>
    <lineage>
        <taxon>Bacteria</taxon>
        <taxon>Pseudomonadati</taxon>
        <taxon>Pseudomonadota</taxon>
        <taxon>Alphaproteobacteria</taxon>
        <taxon>Acetobacterales</taxon>
        <taxon>Acetobacteraceae</taxon>
        <taxon>Nguyenibacter</taxon>
    </lineage>
</organism>
<evidence type="ECO:0000256" key="4">
    <source>
        <dbReference type="ARBA" id="ARBA00023172"/>
    </source>
</evidence>
<protein>
    <submittedName>
        <fullName evidence="6">Tyrosine-type recombinase/integrase</fullName>
    </submittedName>
</protein>
<dbReference type="Gene3D" id="1.10.150.130">
    <property type="match status" value="1"/>
</dbReference>
<feature type="domain" description="Tyr recombinase" evidence="5">
    <location>
        <begin position="213"/>
        <end position="390"/>
    </location>
</feature>
<dbReference type="PROSITE" id="PS51898">
    <property type="entry name" value="TYR_RECOMBINASE"/>
    <property type="match status" value="1"/>
</dbReference>
<comment type="caution">
    <text evidence="6">The sequence shown here is derived from an EMBL/GenBank/DDBJ whole genome shotgun (WGS) entry which is preliminary data.</text>
</comment>
<gene>
    <name evidence="6" type="ORF">HUK84_05765</name>
</gene>
<dbReference type="Pfam" id="PF00589">
    <property type="entry name" value="Phage_integrase"/>
    <property type="match status" value="1"/>
</dbReference>
<dbReference type="GO" id="GO:0015074">
    <property type="term" value="P:DNA integration"/>
    <property type="evidence" value="ECO:0007669"/>
    <property type="project" value="UniProtKB-KW"/>
</dbReference>
<dbReference type="Pfam" id="PF22022">
    <property type="entry name" value="Phage_int_M"/>
    <property type="match status" value="1"/>
</dbReference>
<evidence type="ECO:0000313" key="7">
    <source>
        <dbReference type="Proteomes" id="UP000534870"/>
    </source>
</evidence>
<dbReference type="EMBL" id="JABXXP010000060">
    <property type="protein sequence ID" value="NVN10657.1"/>
    <property type="molecule type" value="Genomic_DNA"/>
</dbReference>
<evidence type="ECO:0000256" key="2">
    <source>
        <dbReference type="ARBA" id="ARBA00022908"/>
    </source>
</evidence>
<proteinExistence type="inferred from homology"/>
<dbReference type="RefSeq" id="WP_176639422.1">
    <property type="nucleotide sequence ID" value="NZ_JABXXP010000060.1"/>
</dbReference>
<dbReference type="InterPro" id="IPR053876">
    <property type="entry name" value="Phage_int_M"/>
</dbReference>
<dbReference type="Pfam" id="PF13356">
    <property type="entry name" value="Arm-DNA-bind_3"/>
    <property type="match status" value="1"/>
</dbReference>
<reference evidence="6 7" key="1">
    <citation type="submission" date="2020-06" db="EMBL/GenBank/DDBJ databases">
        <title>Description of novel acetic acid bacteria.</title>
        <authorList>
            <person name="Sombolestani A."/>
        </authorList>
    </citation>
    <scope>NUCLEOTIDE SEQUENCE [LARGE SCALE GENOMIC DNA]</scope>
    <source>
        <strain evidence="6 7">LMG 31431</strain>
    </source>
</reference>
<dbReference type="PANTHER" id="PTHR30629:SF2">
    <property type="entry name" value="PROPHAGE INTEGRASE INTS-RELATED"/>
    <property type="match status" value="1"/>
</dbReference>
<dbReference type="InterPro" id="IPR050808">
    <property type="entry name" value="Phage_Integrase"/>
</dbReference>
<dbReference type="PANTHER" id="PTHR30629">
    <property type="entry name" value="PROPHAGE INTEGRASE"/>
    <property type="match status" value="1"/>
</dbReference>
<dbReference type="InterPro" id="IPR013762">
    <property type="entry name" value="Integrase-like_cat_sf"/>
</dbReference>
<evidence type="ECO:0000256" key="3">
    <source>
        <dbReference type="ARBA" id="ARBA00023125"/>
    </source>
</evidence>
<dbReference type="Gene3D" id="3.30.160.390">
    <property type="entry name" value="Integrase, DNA-binding domain"/>
    <property type="match status" value="1"/>
</dbReference>
<evidence type="ECO:0000259" key="5">
    <source>
        <dbReference type="PROSITE" id="PS51898"/>
    </source>
</evidence>
<dbReference type="SUPFAM" id="SSF56349">
    <property type="entry name" value="DNA breaking-rejoining enzymes"/>
    <property type="match status" value="1"/>
</dbReference>
<comment type="similarity">
    <text evidence="1">Belongs to the 'phage' integrase family.</text>
</comment>
<dbReference type="Proteomes" id="UP000534870">
    <property type="component" value="Unassembled WGS sequence"/>
</dbReference>
<name>A0A7Y7M557_9PROT</name>
<evidence type="ECO:0000256" key="1">
    <source>
        <dbReference type="ARBA" id="ARBA00008857"/>
    </source>
</evidence>
<dbReference type="InterPro" id="IPR038488">
    <property type="entry name" value="Integrase_DNA-bd_sf"/>
</dbReference>
<dbReference type="CDD" id="cd00801">
    <property type="entry name" value="INT_P4_C"/>
    <property type="match status" value="1"/>
</dbReference>
<keyword evidence="4" id="KW-0233">DNA recombination</keyword>
<dbReference type="GO" id="GO:0003677">
    <property type="term" value="F:DNA binding"/>
    <property type="evidence" value="ECO:0007669"/>
    <property type="project" value="UniProtKB-KW"/>
</dbReference>
<dbReference type="AlphaFoldDB" id="A0A7Y7M557"/>
<dbReference type="GO" id="GO:0006310">
    <property type="term" value="P:DNA recombination"/>
    <property type="evidence" value="ECO:0007669"/>
    <property type="project" value="UniProtKB-KW"/>
</dbReference>
<dbReference type="Gene3D" id="1.10.443.10">
    <property type="entry name" value="Intergrase catalytic core"/>
    <property type="match status" value="1"/>
</dbReference>
<dbReference type="InterPro" id="IPR011010">
    <property type="entry name" value="DNA_brk_join_enz"/>
</dbReference>
<keyword evidence="2" id="KW-0229">DNA integration</keyword>
<dbReference type="InterPro" id="IPR010998">
    <property type="entry name" value="Integrase_recombinase_N"/>
</dbReference>
<sequence>MPRVVQNRLTARTVASLKDGVFADGGNLWLTVKGNTRAWSVRYTSPTNGRVREMGIGSAREISLSAARERAADARRLIGEGIDPIDARQQARAANRKERGLTFAEAAERFMAERAPTWKSARAQPLRSGILRIHICPVIGKKPVAAVDTDDALSVLRPIWTSKPETAGRARWLIENILDYAKIHKWREGENPARWRGHLSNVLPRPSAIAKVEHRPAVDRKHIGEVMGKLVESQGMAARAVRFVCLTAARSGEVRGALWSEIDLEAKMWIVPAERMKMAREHRVPLSESALDVLREALPLRDQKAGDLVFPGQKRGKPLSDVALSKALHAAAGTKDVTVHGLRSTFRDWAAEETDHPGEVAEMALAHAIGSKVEAAYRRGDLIQKRAEMMAAWAAYCIPLRE</sequence>
<keyword evidence="3" id="KW-0238">DNA-binding</keyword>